<evidence type="ECO:0000256" key="2">
    <source>
        <dbReference type="ARBA" id="ARBA00022963"/>
    </source>
</evidence>
<dbReference type="GO" id="GO:0016787">
    <property type="term" value="F:hydrolase activity"/>
    <property type="evidence" value="ECO:0007669"/>
    <property type="project" value="UniProtKB-UniRule"/>
</dbReference>
<dbReference type="Gene3D" id="3.40.1090.10">
    <property type="entry name" value="Cytosolic phospholipase A2 catalytic domain"/>
    <property type="match status" value="2"/>
</dbReference>
<comment type="caution">
    <text evidence="6">The sequence shown here is derived from an EMBL/GenBank/DDBJ whole genome shotgun (WGS) entry which is preliminary data.</text>
</comment>
<dbReference type="PANTHER" id="PTHR14226:SF25">
    <property type="entry name" value="PHOSPHOESTERASE"/>
    <property type="match status" value="1"/>
</dbReference>
<protein>
    <submittedName>
        <fullName evidence="6">Putative patatin/cPLA2 family phospholipase</fullName>
    </submittedName>
</protein>
<dbReference type="RefSeq" id="WP_249037358.1">
    <property type="nucleotide sequence ID" value="NZ_RKRK01000004.1"/>
</dbReference>
<dbReference type="InterPro" id="IPR050301">
    <property type="entry name" value="NTE"/>
</dbReference>
<feature type="active site" description="Nucleophile" evidence="4">
    <location>
        <position position="41"/>
    </location>
</feature>
<keyword evidence="3 4" id="KW-0443">Lipid metabolism</keyword>
<evidence type="ECO:0000259" key="5">
    <source>
        <dbReference type="PROSITE" id="PS51635"/>
    </source>
</evidence>
<dbReference type="EMBL" id="RKRK01000004">
    <property type="protein sequence ID" value="RPF55216.1"/>
    <property type="molecule type" value="Genomic_DNA"/>
</dbReference>
<dbReference type="AlphaFoldDB" id="A0A3N5BBR1"/>
<dbReference type="PANTHER" id="PTHR14226">
    <property type="entry name" value="NEUROPATHY TARGET ESTERASE/SWISS CHEESE D.MELANOGASTER"/>
    <property type="match status" value="1"/>
</dbReference>
<dbReference type="InterPro" id="IPR002641">
    <property type="entry name" value="PNPLA_dom"/>
</dbReference>
<evidence type="ECO:0000313" key="7">
    <source>
        <dbReference type="Proteomes" id="UP000277108"/>
    </source>
</evidence>
<feature type="short sequence motif" description="GXGXXG" evidence="4">
    <location>
        <begin position="12"/>
        <end position="17"/>
    </location>
</feature>
<dbReference type="Pfam" id="PF01734">
    <property type="entry name" value="Patatin"/>
    <property type="match status" value="1"/>
</dbReference>
<gene>
    <name evidence="6" type="ORF">EDD62_1541</name>
</gene>
<keyword evidence="1 4" id="KW-0378">Hydrolase</keyword>
<evidence type="ECO:0000256" key="1">
    <source>
        <dbReference type="ARBA" id="ARBA00022801"/>
    </source>
</evidence>
<keyword evidence="7" id="KW-1185">Reference proteome</keyword>
<feature type="domain" description="PNPLA" evidence="5">
    <location>
        <begin position="8"/>
        <end position="175"/>
    </location>
</feature>
<reference evidence="6 7" key="1">
    <citation type="submission" date="2018-11" db="EMBL/GenBank/DDBJ databases">
        <title>Genomic Encyclopedia of Type Strains, Phase IV (KMG-IV): sequencing the most valuable type-strain genomes for metagenomic binning, comparative biology and taxonomic classification.</title>
        <authorList>
            <person name="Goeker M."/>
        </authorList>
    </citation>
    <scope>NUCLEOTIDE SEQUENCE [LARGE SCALE GENOMIC DNA]</scope>
    <source>
        <strain evidence="6 7">DSM 29158</strain>
    </source>
</reference>
<dbReference type="SUPFAM" id="SSF52151">
    <property type="entry name" value="FabD/lysophospholipase-like"/>
    <property type="match status" value="1"/>
</dbReference>
<evidence type="ECO:0000256" key="4">
    <source>
        <dbReference type="PROSITE-ProRule" id="PRU01161"/>
    </source>
</evidence>
<dbReference type="Pfam" id="PF19890">
    <property type="entry name" value="DUF6363"/>
    <property type="match status" value="1"/>
</dbReference>
<dbReference type="InterPro" id="IPR037483">
    <property type="entry name" value="YjjU-like"/>
</dbReference>
<name>A0A3N5BBR1_9BACL</name>
<feature type="active site" description="Proton acceptor" evidence="4">
    <location>
        <position position="162"/>
    </location>
</feature>
<dbReference type="GO" id="GO:0016042">
    <property type="term" value="P:lipid catabolic process"/>
    <property type="evidence" value="ECO:0007669"/>
    <property type="project" value="UniProtKB-UniRule"/>
</dbReference>
<dbReference type="CDD" id="cd07208">
    <property type="entry name" value="Pat_hypo_Ecoli_yjju_like"/>
    <property type="match status" value="1"/>
</dbReference>
<proteinExistence type="predicted"/>
<dbReference type="Proteomes" id="UP000277108">
    <property type="component" value="Unassembled WGS sequence"/>
</dbReference>
<evidence type="ECO:0000313" key="6">
    <source>
        <dbReference type="EMBL" id="RPF55216.1"/>
    </source>
</evidence>
<feature type="short sequence motif" description="GXSXG" evidence="4">
    <location>
        <begin position="39"/>
        <end position="43"/>
    </location>
</feature>
<keyword evidence="2 4" id="KW-0442">Lipid degradation</keyword>
<accession>A0A3N5BBR1</accession>
<sequence>MLVNNTALVLEGGGLRGMYTAGVLEYFMTQSLYFKYNIGVSAGCSVAASYISRQPGRTRTANVDYVRDKRFLSIGNYIKNQEFLGMDFIYHTIPNELVPFDMDTFLKSEEDLVIVATDAHTAHPIYYKKSDIKEDIMTALRASSALPFMTQPVHFKGYTLYDGGIVDPIPYRRAMTDGYDKQIVILTRPVGYRKSERRHLMKLRRYPEVNKALSKRARLYNDTLDALEQRVTSNNAYIIQPSVDLKVDRMEKDQRKLLKLYQLGYEDAKRHHKTLLDFIYEHEQSEKHIK</sequence>
<dbReference type="PROSITE" id="PS51635">
    <property type="entry name" value="PNPLA"/>
    <property type="match status" value="1"/>
</dbReference>
<dbReference type="InterPro" id="IPR016035">
    <property type="entry name" value="Acyl_Trfase/lysoPLipase"/>
</dbReference>
<dbReference type="InterPro" id="IPR045943">
    <property type="entry name" value="DUF6363"/>
</dbReference>
<organism evidence="6 7">
    <name type="scientific">Abyssicoccus albus</name>
    <dbReference type="NCBI Taxonomy" id="1817405"/>
    <lineage>
        <taxon>Bacteria</taxon>
        <taxon>Bacillati</taxon>
        <taxon>Bacillota</taxon>
        <taxon>Bacilli</taxon>
        <taxon>Bacillales</taxon>
        <taxon>Abyssicoccaceae</taxon>
    </lineage>
</organism>
<feature type="short sequence motif" description="DGA/G" evidence="4">
    <location>
        <begin position="162"/>
        <end position="164"/>
    </location>
</feature>
<evidence type="ECO:0000256" key="3">
    <source>
        <dbReference type="ARBA" id="ARBA00023098"/>
    </source>
</evidence>